<dbReference type="NCBIfam" id="TIGR00741">
    <property type="entry name" value="yfiA"/>
    <property type="match status" value="1"/>
</dbReference>
<dbReference type="InterPro" id="IPR003489">
    <property type="entry name" value="RHF/RaiA"/>
</dbReference>
<dbReference type="eggNOG" id="COG1544">
    <property type="taxonomic scope" value="Bacteria"/>
</dbReference>
<name>B0TQE4_SHEHH</name>
<dbReference type="HOGENOM" id="CLU_2059172_0_0_6"/>
<gene>
    <name evidence="2" type="ordered locus">Shal_4284</name>
</gene>
<dbReference type="STRING" id="458817.Shal_4284"/>
<dbReference type="OrthoDB" id="5828157at2"/>
<dbReference type="Pfam" id="PF02482">
    <property type="entry name" value="Ribosomal_S30AE"/>
    <property type="match status" value="1"/>
</dbReference>
<dbReference type="SUPFAM" id="SSF69754">
    <property type="entry name" value="Ribosome binding protein Y (YfiA homologue)"/>
    <property type="match status" value="1"/>
</dbReference>
<dbReference type="EMBL" id="CP000931">
    <property type="protein sequence ID" value="ABZ78824.1"/>
    <property type="molecule type" value="Genomic_DNA"/>
</dbReference>
<dbReference type="Proteomes" id="UP000001317">
    <property type="component" value="Chromosome"/>
</dbReference>
<dbReference type="KEGG" id="shl:Shal_4284"/>
<feature type="region of interest" description="Disordered" evidence="1">
    <location>
        <begin position="92"/>
        <end position="122"/>
    </location>
</feature>
<dbReference type="AlphaFoldDB" id="B0TQE4"/>
<dbReference type="RefSeq" id="WP_012279328.1">
    <property type="nucleotide sequence ID" value="NC_010334.1"/>
</dbReference>
<dbReference type="InterPro" id="IPR036567">
    <property type="entry name" value="RHF-like"/>
</dbReference>
<evidence type="ECO:0000313" key="2">
    <source>
        <dbReference type="EMBL" id="ABZ78824.1"/>
    </source>
</evidence>
<organism evidence="2 3">
    <name type="scientific">Shewanella halifaxensis (strain HAW-EB4)</name>
    <dbReference type="NCBI Taxonomy" id="458817"/>
    <lineage>
        <taxon>Bacteria</taxon>
        <taxon>Pseudomonadati</taxon>
        <taxon>Pseudomonadota</taxon>
        <taxon>Gammaproteobacteria</taxon>
        <taxon>Alteromonadales</taxon>
        <taxon>Shewanellaceae</taxon>
        <taxon>Shewanella</taxon>
    </lineage>
</organism>
<protein>
    <submittedName>
        <fullName evidence="2">Sigma 54 modulation protein/ribosomal protein S30EA</fullName>
    </submittedName>
</protein>
<dbReference type="Gene3D" id="3.30.160.100">
    <property type="entry name" value="Ribosome hibernation promotion factor-like"/>
    <property type="match status" value="1"/>
</dbReference>
<evidence type="ECO:0000313" key="3">
    <source>
        <dbReference type="Proteomes" id="UP000001317"/>
    </source>
</evidence>
<reference evidence="2" key="1">
    <citation type="submission" date="2008-01" db="EMBL/GenBank/DDBJ databases">
        <title>Complete sequence of Shewanella halifaxensis HAW-EB4.</title>
        <authorList>
            <consortium name="US DOE Joint Genome Institute"/>
            <person name="Copeland A."/>
            <person name="Lucas S."/>
            <person name="Lapidus A."/>
            <person name="Glavina del Rio T."/>
            <person name="Dalin E."/>
            <person name="Tice H."/>
            <person name="Bruce D."/>
            <person name="Goodwin L."/>
            <person name="Pitluck S."/>
            <person name="Sims D."/>
            <person name="Brettin T."/>
            <person name="Detter J.C."/>
            <person name="Han C."/>
            <person name="Kuske C.R."/>
            <person name="Schmutz J."/>
            <person name="Larimer F."/>
            <person name="Land M."/>
            <person name="Hauser L."/>
            <person name="Kyrpides N."/>
            <person name="Kim E."/>
            <person name="Zhao J.-S."/>
            <person name="Richardson P."/>
        </authorList>
    </citation>
    <scope>NUCLEOTIDE SEQUENCE [LARGE SCALE GENOMIC DNA]</scope>
    <source>
        <strain evidence="2">HAW-EB4</strain>
    </source>
</reference>
<evidence type="ECO:0000256" key="1">
    <source>
        <dbReference type="SAM" id="MobiDB-lite"/>
    </source>
</evidence>
<accession>B0TQE4</accession>
<keyword evidence="3" id="KW-1185">Reference proteome</keyword>
<sequence>MSIKITARGFELPDYLEQTIKEAFVKFDKFKISFYSKDVFMKLEPGHLFIVEIATKSDLGKIDSKGEANELMDAFNEAFDRLDRQLIKHKEKPYAHRSEKCEKEKERLINEEEKEEETLRKL</sequence>
<dbReference type="GO" id="GO:0005840">
    <property type="term" value="C:ribosome"/>
    <property type="evidence" value="ECO:0007669"/>
    <property type="project" value="UniProtKB-KW"/>
</dbReference>
<proteinExistence type="predicted"/>